<keyword evidence="3" id="KW-1185">Reference proteome</keyword>
<name>A0AAE8XDA7_9CAUD</name>
<protein>
    <submittedName>
        <fullName evidence="2">Uncharacterized protein</fullName>
    </submittedName>
</protein>
<dbReference type="Proteomes" id="UP000827914">
    <property type="component" value="Segment"/>
</dbReference>
<organism evidence="2 3">
    <name type="scientific">Pseudomonas phage PHB09</name>
    <dbReference type="NCBI Taxonomy" id="2867265"/>
    <lineage>
        <taxon>Viruses</taxon>
        <taxon>Duplodnaviria</taxon>
        <taxon>Heunggongvirae</taxon>
        <taxon>Uroviricota</taxon>
        <taxon>Caudoviricetes</taxon>
        <taxon>Vandenendeviridae</taxon>
        <taxon>Gorskivirinae</taxon>
        <taxon>Dilongvirus</taxon>
        <taxon>Dilongvirus PHB09</taxon>
    </lineage>
</organism>
<reference evidence="2" key="1">
    <citation type="submission" date="2021-09" db="EMBL/GenBank/DDBJ databases">
        <authorList>
            <person name="Liu Y."/>
        </authorList>
    </citation>
    <scope>NUCLEOTIDE SEQUENCE</scope>
</reference>
<sequence length="60" mass="7092">MKWWEVVAGCDGYYTPNRFKTEQEAEDYVGQVWQDQGDLHVSEGPYEVDTDSPEFWSKEQ</sequence>
<accession>A0AAE8XDA7</accession>
<evidence type="ECO:0000313" key="3">
    <source>
        <dbReference type="Proteomes" id="UP000827914"/>
    </source>
</evidence>
<dbReference type="EMBL" id="OK040171">
    <property type="protein sequence ID" value="UAV84667.1"/>
    <property type="molecule type" value="Genomic_DNA"/>
</dbReference>
<gene>
    <name evidence="2" type="ORF">PHB09_172</name>
</gene>
<evidence type="ECO:0000313" key="2">
    <source>
        <dbReference type="EMBL" id="UAV84667.1"/>
    </source>
</evidence>
<evidence type="ECO:0000256" key="1">
    <source>
        <dbReference type="SAM" id="MobiDB-lite"/>
    </source>
</evidence>
<feature type="region of interest" description="Disordered" evidence="1">
    <location>
        <begin position="39"/>
        <end position="60"/>
    </location>
</feature>
<proteinExistence type="predicted"/>